<evidence type="ECO:0000313" key="1">
    <source>
        <dbReference type="EMBL" id="CAA9472701.1"/>
    </source>
</evidence>
<name>A0A6J4RM90_9ACTN</name>
<proteinExistence type="predicted"/>
<dbReference type="EMBL" id="CADCVI010000136">
    <property type="protein sequence ID" value="CAA9472701.1"/>
    <property type="molecule type" value="Genomic_DNA"/>
</dbReference>
<protein>
    <submittedName>
        <fullName evidence="1">Uncharacterized protein</fullName>
    </submittedName>
</protein>
<organism evidence="1">
    <name type="scientific">uncultured Rubrobacteraceae bacterium</name>
    <dbReference type="NCBI Taxonomy" id="349277"/>
    <lineage>
        <taxon>Bacteria</taxon>
        <taxon>Bacillati</taxon>
        <taxon>Actinomycetota</taxon>
        <taxon>Rubrobacteria</taxon>
        <taxon>Rubrobacterales</taxon>
        <taxon>Rubrobacteraceae</taxon>
        <taxon>environmental samples</taxon>
    </lineage>
</organism>
<sequence>MRKVRVLLTNEPRSYREAIALALEAVRPNAEVFTADPEDLDGKVRGLRPRLVICSRVSPLVEAEVPVWVELYTEHGPDSVVSVGGRRSTVAGMDLKDLIGVFDRTLSLSLGAV</sequence>
<accession>A0A6J4RM90</accession>
<reference evidence="1" key="1">
    <citation type="submission" date="2020-02" db="EMBL/GenBank/DDBJ databases">
        <authorList>
            <person name="Meier V. D."/>
        </authorList>
    </citation>
    <scope>NUCLEOTIDE SEQUENCE</scope>
    <source>
        <strain evidence="1">AVDCRST_MAG25</strain>
    </source>
</reference>
<dbReference type="AlphaFoldDB" id="A0A6J4RM90"/>
<gene>
    <name evidence="1" type="ORF">AVDCRST_MAG25-2154</name>
</gene>